<reference evidence="1" key="1">
    <citation type="submission" date="2014-11" db="EMBL/GenBank/DDBJ databases">
        <authorList>
            <person name="Amaro Gonzalez C."/>
        </authorList>
    </citation>
    <scope>NUCLEOTIDE SEQUENCE</scope>
</reference>
<dbReference type="AlphaFoldDB" id="A0A0E9WWQ7"/>
<evidence type="ECO:0000313" key="1">
    <source>
        <dbReference type="EMBL" id="JAH94872.1"/>
    </source>
</evidence>
<organism evidence="1">
    <name type="scientific">Anguilla anguilla</name>
    <name type="common">European freshwater eel</name>
    <name type="synonym">Muraena anguilla</name>
    <dbReference type="NCBI Taxonomy" id="7936"/>
    <lineage>
        <taxon>Eukaryota</taxon>
        <taxon>Metazoa</taxon>
        <taxon>Chordata</taxon>
        <taxon>Craniata</taxon>
        <taxon>Vertebrata</taxon>
        <taxon>Euteleostomi</taxon>
        <taxon>Actinopterygii</taxon>
        <taxon>Neopterygii</taxon>
        <taxon>Teleostei</taxon>
        <taxon>Anguilliformes</taxon>
        <taxon>Anguillidae</taxon>
        <taxon>Anguilla</taxon>
    </lineage>
</organism>
<reference evidence="1" key="2">
    <citation type="journal article" date="2015" name="Fish Shellfish Immunol.">
        <title>Early steps in the European eel (Anguilla anguilla)-Vibrio vulnificus interaction in the gills: Role of the RtxA13 toxin.</title>
        <authorList>
            <person name="Callol A."/>
            <person name="Pajuelo D."/>
            <person name="Ebbesson L."/>
            <person name="Teles M."/>
            <person name="MacKenzie S."/>
            <person name="Amaro C."/>
        </authorList>
    </citation>
    <scope>NUCLEOTIDE SEQUENCE</scope>
</reference>
<sequence>MISSPRRMRLWPRVGALNVAVQWSFHLNNDQSFPCKVSPTSVFKGKTLSFVYMPVYIVMCNMSKCKL</sequence>
<name>A0A0E9WWQ7_ANGAN</name>
<protein>
    <submittedName>
        <fullName evidence="1">Uncharacterized protein</fullName>
    </submittedName>
</protein>
<proteinExistence type="predicted"/>
<dbReference type="EMBL" id="GBXM01013705">
    <property type="protein sequence ID" value="JAH94872.1"/>
    <property type="molecule type" value="Transcribed_RNA"/>
</dbReference>
<accession>A0A0E9WWQ7</accession>